<reference evidence="2 3" key="1">
    <citation type="journal article" date="2019" name="Commun. Biol.">
        <title>The bagworm genome reveals a unique fibroin gene that provides high tensile strength.</title>
        <authorList>
            <person name="Kono N."/>
            <person name="Nakamura H."/>
            <person name="Ohtoshi R."/>
            <person name="Tomita M."/>
            <person name="Numata K."/>
            <person name="Arakawa K."/>
        </authorList>
    </citation>
    <scope>NUCLEOTIDE SEQUENCE [LARGE SCALE GENOMIC DNA]</scope>
</reference>
<organism evidence="2 3">
    <name type="scientific">Eumeta variegata</name>
    <name type="common">Bagworm moth</name>
    <name type="synonym">Eumeta japonica</name>
    <dbReference type="NCBI Taxonomy" id="151549"/>
    <lineage>
        <taxon>Eukaryota</taxon>
        <taxon>Metazoa</taxon>
        <taxon>Ecdysozoa</taxon>
        <taxon>Arthropoda</taxon>
        <taxon>Hexapoda</taxon>
        <taxon>Insecta</taxon>
        <taxon>Pterygota</taxon>
        <taxon>Neoptera</taxon>
        <taxon>Endopterygota</taxon>
        <taxon>Lepidoptera</taxon>
        <taxon>Glossata</taxon>
        <taxon>Ditrysia</taxon>
        <taxon>Tineoidea</taxon>
        <taxon>Psychidae</taxon>
        <taxon>Oiketicinae</taxon>
        <taxon>Eumeta</taxon>
    </lineage>
</organism>
<evidence type="ECO:0008006" key="4">
    <source>
        <dbReference type="Google" id="ProtNLM"/>
    </source>
</evidence>
<evidence type="ECO:0000256" key="1">
    <source>
        <dbReference type="SAM" id="MobiDB-lite"/>
    </source>
</evidence>
<evidence type="ECO:0000313" key="3">
    <source>
        <dbReference type="Proteomes" id="UP000299102"/>
    </source>
</evidence>
<feature type="compositionally biased region" description="Polar residues" evidence="1">
    <location>
        <begin position="1"/>
        <end position="16"/>
    </location>
</feature>
<evidence type="ECO:0000313" key="2">
    <source>
        <dbReference type="EMBL" id="GBP57323.1"/>
    </source>
</evidence>
<feature type="region of interest" description="Disordered" evidence="1">
    <location>
        <begin position="223"/>
        <end position="275"/>
    </location>
</feature>
<dbReference type="Proteomes" id="UP000299102">
    <property type="component" value="Unassembled WGS sequence"/>
</dbReference>
<gene>
    <name evidence="2" type="ORF">EVAR_39962_1</name>
</gene>
<sequence>MELDQLSTNPSNQMDSPASPDPAPVQDKVILGTPVTEKAAPTKNTGAKPVAPKGYPICSGTREMTAKEMCKTSKVCGPSGITVEPPYKREDQDSATGAKTTGMQLLTAMLNPDVLSARDTLEFDVIAPLNPTHFPDKDGDRPDILDIALMKNVNLKLGTLTSHITKVVKKCSRKVPVNSDHPKLPASVRKLMRAKNAAPRRASDFPALIGPTRASNSLLASGQSFKSDGYEPVPALKNPDTHSRVRRSGKAEVSPTALKDNAHTPPPHDPYTHLGSRKKFVRKSPSIRKTIWTQSLWKDAVIIGIPKPGKPRDLPASYRPISLLSSLGVQLALFADDTTLFLRSDSLNYIPRLQRAINELTQWFQLWRIEKLAIFYMSRLSGMIGRKSKMSLLNKRTLYTMCIRPVMTYACPVLLTPPLTALQDLQSTVNGYNSRVLPHTGSLKVPTCVVNLRDSLCREIRTDHLWRVTRLASVCRSVASDELTTALADSRSHHHVIRGFGP</sequence>
<keyword evidence="3" id="KW-1185">Reference proteome</keyword>
<dbReference type="OrthoDB" id="10050074at2759"/>
<proteinExistence type="predicted"/>
<dbReference type="AlphaFoldDB" id="A0A4C1X2D4"/>
<accession>A0A4C1X2D4</accession>
<name>A0A4C1X2D4_EUMVA</name>
<feature type="region of interest" description="Disordered" evidence="1">
    <location>
        <begin position="1"/>
        <end position="50"/>
    </location>
</feature>
<comment type="caution">
    <text evidence="2">The sequence shown here is derived from an EMBL/GenBank/DDBJ whole genome shotgun (WGS) entry which is preliminary data.</text>
</comment>
<protein>
    <recommendedName>
        <fullName evidence="4">Reverse transcriptase domain-containing protein</fullName>
    </recommendedName>
</protein>
<dbReference type="EMBL" id="BGZK01000713">
    <property type="protein sequence ID" value="GBP57323.1"/>
    <property type="molecule type" value="Genomic_DNA"/>
</dbReference>